<organism evidence="2 3">
    <name type="scientific">Allacma fusca</name>
    <dbReference type="NCBI Taxonomy" id="39272"/>
    <lineage>
        <taxon>Eukaryota</taxon>
        <taxon>Metazoa</taxon>
        <taxon>Ecdysozoa</taxon>
        <taxon>Arthropoda</taxon>
        <taxon>Hexapoda</taxon>
        <taxon>Collembola</taxon>
        <taxon>Symphypleona</taxon>
        <taxon>Sminthuridae</taxon>
        <taxon>Allacma</taxon>
    </lineage>
</organism>
<evidence type="ECO:0000259" key="1">
    <source>
        <dbReference type="SMART" id="SM00875"/>
    </source>
</evidence>
<feature type="domain" description="BACK" evidence="1">
    <location>
        <begin position="57"/>
        <end position="168"/>
    </location>
</feature>
<keyword evidence="3" id="KW-1185">Reference proteome</keyword>
<sequence length="491" mass="56611">MDSTEGHVTEINRANIPDIGQGNREYPKSEPASIKLFGFSVDVQELNTVGRLENPLALVREIKSRGMATTENVDDRRGYILKNAASILRRDKFLELSSEELLDFLRADDLAVDSELDVYKALLRWGVHNLKKKSEQITTENMHLVLVTLFPVVRFYNMTKSEIRNYVLPLNLLLPEHTQCLKDWCNGKPEDHLLYSNVQRIYSNADDDGRGNETYWKRKLERAEAEAFLAEYDRECIKYNSNLEILEIRRQMVKAIEEKNYTRIEESKNREELTRTTENLNQTMKALHVYCTLGISTKRFVCTVKLTNNTSVQLSDPYKYFRNDSTREYCEMPAEIPPNTSRSFGFEREKYVIFGLFSYCIHRRKDVALTKDLTKDLNLTLELENLKAEASMITGEKALLSIVLSEKLDAKSPVTPKASLDYRKNVVKTIAKPIQIVCYSALSGTQIKSQFQTLGLTRKLLHMPRGSSEDTQTIIFRVKIKMSITVLHEYT</sequence>
<dbReference type="PANTHER" id="PTHR45774">
    <property type="entry name" value="BTB/POZ DOMAIN-CONTAINING"/>
    <property type="match status" value="1"/>
</dbReference>
<accession>A0A8J2KQ72</accession>
<reference evidence="2" key="1">
    <citation type="submission" date="2021-06" db="EMBL/GenBank/DDBJ databases">
        <authorList>
            <person name="Hodson N. C."/>
            <person name="Mongue J. A."/>
            <person name="Jaron S. K."/>
        </authorList>
    </citation>
    <scope>NUCLEOTIDE SEQUENCE</scope>
</reference>
<dbReference type="OrthoDB" id="7939561at2759"/>
<dbReference type="SMART" id="SM00875">
    <property type="entry name" value="BACK"/>
    <property type="match status" value="1"/>
</dbReference>
<evidence type="ECO:0000313" key="2">
    <source>
        <dbReference type="EMBL" id="CAG7818675.1"/>
    </source>
</evidence>
<proteinExistence type="predicted"/>
<dbReference type="Proteomes" id="UP000708208">
    <property type="component" value="Unassembled WGS sequence"/>
</dbReference>
<gene>
    <name evidence="2" type="ORF">AFUS01_LOCUS29162</name>
</gene>
<evidence type="ECO:0000313" key="3">
    <source>
        <dbReference type="Proteomes" id="UP000708208"/>
    </source>
</evidence>
<dbReference type="EMBL" id="CAJVCH010427572">
    <property type="protein sequence ID" value="CAG7818675.1"/>
    <property type="molecule type" value="Genomic_DNA"/>
</dbReference>
<protein>
    <recommendedName>
        <fullName evidence="1">BACK domain-containing protein</fullName>
    </recommendedName>
</protein>
<dbReference type="AlphaFoldDB" id="A0A8J2KQ72"/>
<dbReference type="Pfam" id="PF07707">
    <property type="entry name" value="BACK"/>
    <property type="match status" value="1"/>
</dbReference>
<name>A0A8J2KQ72_9HEXA</name>
<dbReference type="PANTHER" id="PTHR45774:SF3">
    <property type="entry name" value="BTB (POZ) DOMAIN-CONTAINING 2B-RELATED"/>
    <property type="match status" value="1"/>
</dbReference>
<comment type="caution">
    <text evidence="2">The sequence shown here is derived from an EMBL/GenBank/DDBJ whole genome shotgun (WGS) entry which is preliminary data.</text>
</comment>
<dbReference type="InterPro" id="IPR011705">
    <property type="entry name" value="BACK"/>
</dbReference>